<reference evidence="1 2" key="1">
    <citation type="journal article" date="2021" name="BMC Genomics">
        <title>Datura genome reveals duplications of psychoactive alkaloid biosynthetic genes and high mutation rate following tissue culture.</title>
        <authorList>
            <person name="Rajewski A."/>
            <person name="Carter-House D."/>
            <person name="Stajich J."/>
            <person name="Litt A."/>
        </authorList>
    </citation>
    <scope>NUCLEOTIDE SEQUENCE [LARGE SCALE GENOMIC DNA]</scope>
    <source>
        <strain evidence="1">AR-01</strain>
    </source>
</reference>
<keyword evidence="2" id="KW-1185">Reference proteome</keyword>
<evidence type="ECO:0000313" key="2">
    <source>
        <dbReference type="Proteomes" id="UP000823775"/>
    </source>
</evidence>
<name>A0ABS8Y244_DATST</name>
<protein>
    <submittedName>
        <fullName evidence="1">Uncharacterized protein</fullName>
    </submittedName>
</protein>
<dbReference type="Proteomes" id="UP000823775">
    <property type="component" value="Unassembled WGS sequence"/>
</dbReference>
<gene>
    <name evidence="1" type="ORF">HAX54_014258</name>
</gene>
<feature type="non-terminal residue" evidence="1">
    <location>
        <position position="59"/>
    </location>
</feature>
<sequence length="59" mass="6655">ETIVTVGVRRNKTRNNRRICCSGFLTTIEQERGSGRSPSAVKLGSNKWNHHRDSMEIVA</sequence>
<comment type="caution">
    <text evidence="1">The sequence shown here is derived from an EMBL/GenBank/DDBJ whole genome shotgun (WGS) entry which is preliminary data.</text>
</comment>
<feature type="non-terminal residue" evidence="1">
    <location>
        <position position="1"/>
    </location>
</feature>
<organism evidence="1 2">
    <name type="scientific">Datura stramonium</name>
    <name type="common">Jimsonweed</name>
    <name type="synonym">Common thornapple</name>
    <dbReference type="NCBI Taxonomy" id="4076"/>
    <lineage>
        <taxon>Eukaryota</taxon>
        <taxon>Viridiplantae</taxon>
        <taxon>Streptophyta</taxon>
        <taxon>Embryophyta</taxon>
        <taxon>Tracheophyta</taxon>
        <taxon>Spermatophyta</taxon>
        <taxon>Magnoliopsida</taxon>
        <taxon>eudicotyledons</taxon>
        <taxon>Gunneridae</taxon>
        <taxon>Pentapetalae</taxon>
        <taxon>asterids</taxon>
        <taxon>lamiids</taxon>
        <taxon>Solanales</taxon>
        <taxon>Solanaceae</taxon>
        <taxon>Solanoideae</taxon>
        <taxon>Datureae</taxon>
        <taxon>Datura</taxon>
    </lineage>
</organism>
<proteinExistence type="predicted"/>
<evidence type="ECO:0000313" key="1">
    <source>
        <dbReference type="EMBL" id="MCE5166040.1"/>
    </source>
</evidence>
<dbReference type="EMBL" id="JACEIK010018838">
    <property type="protein sequence ID" value="MCE5166040.1"/>
    <property type="molecule type" value="Genomic_DNA"/>
</dbReference>
<accession>A0ABS8Y244</accession>